<dbReference type="InterPro" id="IPR025799">
    <property type="entry name" value="Arg_MeTrfase"/>
</dbReference>
<dbReference type="PANTHER" id="PTHR11006">
    <property type="entry name" value="PROTEIN ARGININE N-METHYLTRANSFERASE"/>
    <property type="match status" value="1"/>
</dbReference>
<dbReference type="GeneID" id="17251223"/>
<proteinExistence type="predicted"/>
<accession>A0A0D3I1D7</accession>
<protein>
    <recommendedName>
        <fullName evidence="5">Protein arginine N-methyltransferase domain-containing protein</fullName>
    </recommendedName>
</protein>
<dbReference type="SUPFAM" id="SSF53335">
    <property type="entry name" value="S-adenosyl-L-methionine-dependent methyltransferases"/>
    <property type="match status" value="1"/>
</dbReference>
<dbReference type="STRING" id="2903.R1B795"/>
<dbReference type="GO" id="GO:0016274">
    <property type="term" value="F:protein-arginine N-methyltransferase activity"/>
    <property type="evidence" value="ECO:0007669"/>
    <property type="project" value="InterPro"/>
</dbReference>
<dbReference type="PROSITE" id="PS51678">
    <property type="entry name" value="SAM_MT_PRMT"/>
    <property type="match status" value="1"/>
</dbReference>
<dbReference type="HOGENOM" id="CLU_017375_1_2_1"/>
<evidence type="ECO:0000313" key="6">
    <source>
        <dbReference type="EnsemblProtists" id="EOD05072"/>
    </source>
</evidence>
<organism evidence="6 7">
    <name type="scientific">Emiliania huxleyi (strain CCMP1516)</name>
    <dbReference type="NCBI Taxonomy" id="280463"/>
    <lineage>
        <taxon>Eukaryota</taxon>
        <taxon>Haptista</taxon>
        <taxon>Haptophyta</taxon>
        <taxon>Prymnesiophyceae</taxon>
        <taxon>Isochrysidales</taxon>
        <taxon>Noelaerhabdaceae</taxon>
        <taxon>Emiliania</taxon>
    </lineage>
</organism>
<name>A0A0D3I1D7_EMIH1</name>
<evidence type="ECO:0000256" key="2">
    <source>
        <dbReference type="ARBA" id="ARBA00022679"/>
    </source>
</evidence>
<dbReference type="eggNOG" id="KOG1499">
    <property type="taxonomic scope" value="Eukaryota"/>
</dbReference>
<dbReference type="PaxDb" id="2903-EOD05072"/>
<dbReference type="RefSeq" id="XP_005757501.1">
    <property type="nucleotide sequence ID" value="XM_005757444.1"/>
</dbReference>
<dbReference type="InterPro" id="IPR055135">
    <property type="entry name" value="PRMT_dom"/>
</dbReference>
<dbReference type="EnsemblProtists" id="EOD05072">
    <property type="protein sequence ID" value="EOD05072"/>
    <property type="gene ID" value="EMIHUDRAFT_43966"/>
</dbReference>
<dbReference type="OMA" id="QAMMEPI"/>
<dbReference type="Gene3D" id="2.70.160.11">
    <property type="entry name" value="Hnrnp arginine n-methyltransferase1"/>
    <property type="match status" value="1"/>
</dbReference>
<reference evidence="6" key="2">
    <citation type="submission" date="2024-10" db="UniProtKB">
        <authorList>
            <consortium name="EnsemblProtists"/>
        </authorList>
    </citation>
    <scope>IDENTIFICATION</scope>
</reference>
<dbReference type="Pfam" id="PF22528">
    <property type="entry name" value="PRMT_C"/>
    <property type="match status" value="1"/>
</dbReference>
<reference evidence="7" key="1">
    <citation type="journal article" date="2013" name="Nature">
        <title>Pan genome of the phytoplankton Emiliania underpins its global distribution.</title>
        <authorList>
            <person name="Read B.A."/>
            <person name="Kegel J."/>
            <person name="Klute M.J."/>
            <person name="Kuo A."/>
            <person name="Lefebvre S.C."/>
            <person name="Maumus F."/>
            <person name="Mayer C."/>
            <person name="Miller J."/>
            <person name="Monier A."/>
            <person name="Salamov A."/>
            <person name="Young J."/>
            <person name="Aguilar M."/>
            <person name="Claverie J.M."/>
            <person name="Frickenhaus S."/>
            <person name="Gonzalez K."/>
            <person name="Herman E.K."/>
            <person name="Lin Y.C."/>
            <person name="Napier J."/>
            <person name="Ogata H."/>
            <person name="Sarno A.F."/>
            <person name="Shmutz J."/>
            <person name="Schroeder D."/>
            <person name="de Vargas C."/>
            <person name="Verret F."/>
            <person name="von Dassow P."/>
            <person name="Valentin K."/>
            <person name="Van de Peer Y."/>
            <person name="Wheeler G."/>
            <person name="Dacks J.B."/>
            <person name="Delwiche C.F."/>
            <person name="Dyhrman S.T."/>
            <person name="Glockner G."/>
            <person name="John U."/>
            <person name="Richards T."/>
            <person name="Worden A.Z."/>
            <person name="Zhang X."/>
            <person name="Grigoriev I.V."/>
            <person name="Allen A.E."/>
            <person name="Bidle K."/>
            <person name="Borodovsky M."/>
            <person name="Bowler C."/>
            <person name="Brownlee C."/>
            <person name="Cock J.M."/>
            <person name="Elias M."/>
            <person name="Gladyshev V.N."/>
            <person name="Groth M."/>
            <person name="Guda C."/>
            <person name="Hadaegh A."/>
            <person name="Iglesias-Rodriguez M.D."/>
            <person name="Jenkins J."/>
            <person name="Jones B.M."/>
            <person name="Lawson T."/>
            <person name="Leese F."/>
            <person name="Lindquist E."/>
            <person name="Lobanov A."/>
            <person name="Lomsadze A."/>
            <person name="Malik S.B."/>
            <person name="Marsh M.E."/>
            <person name="Mackinder L."/>
            <person name="Mock T."/>
            <person name="Mueller-Roeber B."/>
            <person name="Pagarete A."/>
            <person name="Parker M."/>
            <person name="Probert I."/>
            <person name="Quesneville H."/>
            <person name="Raines C."/>
            <person name="Rensing S.A."/>
            <person name="Riano-Pachon D.M."/>
            <person name="Richier S."/>
            <person name="Rokitta S."/>
            <person name="Shiraiwa Y."/>
            <person name="Soanes D.M."/>
            <person name="van der Giezen M."/>
            <person name="Wahlund T.M."/>
            <person name="Williams B."/>
            <person name="Wilson W."/>
            <person name="Wolfe G."/>
            <person name="Wurch L.L."/>
        </authorList>
    </citation>
    <scope>NUCLEOTIDE SEQUENCE</scope>
</reference>
<feature type="domain" description="Protein arginine N-methyltransferase" evidence="5">
    <location>
        <begin position="178"/>
        <end position="321"/>
    </location>
</feature>
<dbReference type="CDD" id="cd02440">
    <property type="entry name" value="AdoMet_MTases"/>
    <property type="match status" value="1"/>
</dbReference>
<keyword evidence="3 4" id="KW-0949">S-adenosyl-L-methionine</keyword>
<keyword evidence="7" id="KW-1185">Reference proteome</keyword>
<keyword evidence="1 4" id="KW-0489">Methyltransferase</keyword>
<dbReference type="PANTHER" id="PTHR11006:SF4">
    <property type="entry name" value="PROTEIN ARGININE N-METHYLTRANSFERASE 7"/>
    <property type="match status" value="1"/>
</dbReference>
<evidence type="ECO:0000313" key="7">
    <source>
        <dbReference type="Proteomes" id="UP000013827"/>
    </source>
</evidence>
<dbReference type="AlphaFoldDB" id="A0A0D3I1D7"/>
<dbReference type="Gene3D" id="3.40.50.150">
    <property type="entry name" value="Vaccinia Virus protein VP39"/>
    <property type="match status" value="1"/>
</dbReference>
<evidence type="ECO:0000256" key="3">
    <source>
        <dbReference type="ARBA" id="ARBA00022691"/>
    </source>
</evidence>
<dbReference type="KEGG" id="ehx:EMIHUDRAFT_43966"/>
<dbReference type="Proteomes" id="UP000013827">
    <property type="component" value="Unassembled WGS sequence"/>
</dbReference>
<evidence type="ECO:0000256" key="1">
    <source>
        <dbReference type="ARBA" id="ARBA00022603"/>
    </source>
</evidence>
<evidence type="ECO:0000256" key="4">
    <source>
        <dbReference type="PROSITE-ProRule" id="PRU01015"/>
    </source>
</evidence>
<dbReference type="GO" id="GO:0042054">
    <property type="term" value="F:histone methyltransferase activity"/>
    <property type="evidence" value="ECO:0007669"/>
    <property type="project" value="TreeGrafter"/>
</dbReference>
<dbReference type="GO" id="GO:0032259">
    <property type="term" value="P:methylation"/>
    <property type="evidence" value="ECO:0007669"/>
    <property type="project" value="UniProtKB-KW"/>
</dbReference>
<dbReference type="InterPro" id="IPR029063">
    <property type="entry name" value="SAM-dependent_MTases_sf"/>
</dbReference>
<evidence type="ECO:0000259" key="5">
    <source>
        <dbReference type="Pfam" id="PF22528"/>
    </source>
</evidence>
<sequence length="321" mass="34768">ESDASYFASYSRLAIHEEMLSDAVRTDGYRHAIESNGGLLQGKVVLDVGCGSGVPSMLIGNRESAACILSMFAARAGARLAIGVDASDIIEQARAVVAHNQLADRVQLHHSLSIASKALDLPAPLERVDFLVSEWMGYGLLYESMLPTLIHARDRFLAPGGAVLPSACSLLLVGSSHNRLAFFDDVYGLSPPRSGMRLLVFQLALERARVLTDEATLRTFAMLTVTDADLDFTAPFALTAHTAGEPRCLLRSLVLHFDTDFDLTAHGGTSSRFRTSPGSPPTHWKQTVLYLRRPLPLAAGARVEGTLSLSRNGNYERGYDI</sequence>
<keyword evidence="2 4" id="KW-0808">Transferase</keyword>